<protein>
    <submittedName>
        <fullName evidence="16">Renin receptor</fullName>
    </submittedName>
</protein>
<keyword evidence="6 12" id="KW-0812">Transmembrane</keyword>
<keyword evidence="8" id="KW-0256">Endoplasmic reticulum</keyword>
<keyword evidence="11 16" id="KW-0675">Receptor</keyword>
<evidence type="ECO:0000256" key="2">
    <source>
        <dbReference type="ARBA" id="ARBA00004251"/>
    </source>
</evidence>
<evidence type="ECO:0000256" key="1">
    <source>
        <dbReference type="ARBA" id="ARBA00004115"/>
    </source>
</evidence>
<feature type="domain" description="Renin receptor N-terminal" evidence="15">
    <location>
        <begin position="130"/>
        <end position="243"/>
    </location>
</feature>
<dbReference type="GO" id="GO:0009897">
    <property type="term" value="C:external side of plasma membrane"/>
    <property type="evidence" value="ECO:0007669"/>
    <property type="project" value="TreeGrafter"/>
</dbReference>
<dbReference type="Proteomes" id="UP001381693">
    <property type="component" value="Unassembled WGS sequence"/>
</dbReference>
<evidence type="ECO:0000256" key="8">
    <source>
        <dbReference type="ARBA" id="ARBA00022824"/>
    </source>
</evidence>
<comment type="subcellular location">
    <subcellularLocation>
        <location evidence="2">Cell membrane</location>
        <topology evidence="2">Single-pass type I membrane protein</topology>
    </subcellularLocation>
    <subcellularLocation>
        <location evidence="1">Endoplasmic reticulum membrane</location>
        <topology evidence="1">Single-pass type I membrane protein</topology>
    </subcellularLocation>
    <subcellularLocation>
        <location evidence="3">Vesicle</location>
    </subcellularLocation>
</comment>
<dbReference type="PANTHER" id="PTHR13351:SF1">
    <property type="entry name" value="RENIN RECEPTOR"/>
    <property type="match status" value="1"/>
</dbReference>
<name>A0AAN8XE53_HALRR</name>
<feature type="signal peptide" evidence="13">
    <location>
        <begin position="1"/>
        <end position="20"/>
    </location>
</feature>
<dbReference type="Pfam" id="PF25294">
    <property type="entry name" value="RENR_N"/>
    <property type="match status" value="1"/>
</dbReference>
<evidence type="ECO:0000256" key="10">
    <source>
        <dbReference type="ARBA" id="ARBA00023136"/>
    </source>
</evidence>
<dbReference type="InterPro" id="IPR057318">
    <property type="entry name" value="RENR_N"/>
</dbReference>
<keyword evidence="17" id="KW-1185">Reference proteome</keyword>
<reference evidence="16 17" key="1">
    <citation type="submission" date="2023-11" db="EMBL/GenBank/DDBJ databases">
        <title>Halocaridina rubra genome assembly.</title>
        <authorList>
            <person name="Smith C."/>
        </authorList>
    </citation>
    <scope>NUCLEOTIDE SEQUENCE [LARGE SCALE GENOMIC DNA]</scope>
    <source>
        <strain evidence="16">EP-1</strain>
        <tissue evidence="16">Whole</tissue>
    </source>
</reference>
<evidence type="ECO:0000256" key="9">
    <source>
        <dbReference type="ARBA" id="ARBA00022989"/>
    </source>
</evidence>
<dbReference type="PANTHER" id="PTHR13351">
    <property type="entry name" value="RENIN RECEPTOR"/>
    <property type="match status" value="1"/>
</dbReference>
<dbReference type="GO" id="GO:0031982">
    <property type="term" value="C:vesicle"/>
    <property type="evidence" value="ECO:0007669"/>
    <property type="project" value="UniProtKB-SubCell"/>
</dbReference>
<feature type="transmembrane region" description="Helical" evidence="12">
    <location>
        <begin position="280"/>
        <end position="302"/>
    </location>
</feature>
<dbReference type="Pfam" id="PF07850">
    <property type="entry name" value="Renin_r"/>
    <property type="match status" value="1"/>
</dbReference>
<evidence type="ECO:0000256" key="7">
    <source>
        <dbReference type="ARBA" id="ARBA00022729"/>
    </source>
</evidence>
<evidence type="ECO:0000256" key="5">
    <source>
        <dbReference type="ARBA" id="ARBA00022685"/>
    </source>
</evidence>
<evidence type="ECO:0000256" key="6">
    <source>
        <dbReference type="ARBA" id="ARBA00022692"/>
    </source>
</evidence>
<proteinExistence type="predicted"/>
<dbReference type="GO" id="GO:0098588">
    <property type="term" value="C:bounding membrane of organelle"/>
    <property type="evidence" value="ECO:0007669"/>
    <property type="project" value="UniProtKB-ARBA"/>
</dbReference>
<evidence type="ECO:0000256" key="12">
    <source>
        <dbReference type="SAM" id="Phobius"/>
    </source>
</evidence>
<evidence type="ECO:0000256" key="3">
    <source>
        <dbReference type="ARBA" id="ARBA00004373"/>
    </source>
</evidence>
<keyword evidence="5" id="KW-0165">Cleavage on pair of basic residues</keyword>
<evidence type="ECO:0000259" key="14">
    <source>
        <dbReference type="Pfam" id="PF07850"/>
    </source>
</evidence>
<evidence type="ECO:0000259" key="15">
    <source>
        <dbReference type="Pfam" id="PF25294"/>
    </source>
</evidence>
<keyword evidence="7 13" id="KW-0732">Signal</keyword>
<dbReference type="GO" id="GO:0005789">
    <property type="term" value="C:endoplasmic reticulum membrane"/>
    <property type="evidence" value="ECO:0007669"/>
    <property type="project" value="UniProtKB-SubCell"/>
</dbReference>
<evidence type="ECO:0000256" key="4">
    <source>
        <dbReference type="ARBA" id="ARBA00022475"/>
    </source>
</evidence>
<evidence type="ECO:0000256" key="11">
    <source>
        <dbReference type="ARBA" id="ARBA00023170"/>
    </source>
</evidence>
<feature type="domain" description="Renin receptor-like C-terminal transmembrane spanning segment" evidence="14">
    <location>
        <begin position="262"/>
        <end position="321"/>
    </location>
</feature>
<feature type="chain" id="PRO_5042958624" evidence="13">
    <location>
        <begin position="21"/>
        <end position="322"/>
    </location>
</feature>
<dbReference type="InterPro" id="IPR012493">
    <property type="entry name" value="Renin_rcpt"/>
</dbReference>
<evidence type="ECO:0000256" key="13">
    <source>
        <dbReference type="SAM" id="SignalP"/>
    </source>
</evidence>
<sequence>MASQLMRVIPIFYLISTVYCGEVTVVHAPSTLRFGSASTLRASNLDDIITSALGYTPKESSPWNGLTITSPFSLPLSAVLLEVHGGGAIIRQEGTTYSLKEDLPMDEVYHNVKSIVGSRAQRETLFRHFNIDDDLTQEGLKTTIPASKTLNLTREPDSYFLREMAALLRTAMTVDDMTTTSHGGQDVIFFEISGLAPLVKVYGNNSPQVEEAVDIVRNQLVRVTDMLRRVYNDEVLVVSATVDRLKVLSRPSRSILAADELGDLNLASEYSDDYPAIFNIVLWLSILLLLFIIGSAFAMATMDPGQDSIIYRMTNPRMKKDN</sequence>
<evidence type="ECO:0000313" key="16">
    <source>
        <dbReference type="EMBL" id="KAK7079833.1"/>
    </source>
</evidence>
<keyword evidence="4" id="KW-1003">Cell membrane</keyword>
<keyword evidence="10 12" id="KW-0472">Membrane</keyword>
<dbReference type="AlphaFoldDB" id="A0AAN8XE53"/>
<dbReference type="EMBL" id="JAXCGZ010006349">
    <property type="protein sequence ID" value="KAK7079833.1"/>
    <property type="molecule type" value="Genomic_DNA"/>
</dbReference>
<accession>A0AAN8XE53</accession>
<dbReference type="GO" id="GO:0030177">
    <property type="term" value="P:positive regulation of Wnt signaling pathway"/>
    <property type="evidence" value="ECO:0007669"/>
    <property type="project" value="TreeGrafter"/>
</dbReference>
<dbReference type="InterPro" id="IPR056780">
    <property type="entry name" value="Renin_r_C"/>
</dbReference>
<keyword evidence="9 12" id="KW-1133">Transmembrane helix</keyword>
<organism evidence="16 17">
    <name type="scientific">Halocaridina rubra</name>
    <name type="common">Hawaiian red shrimp</name>
    <dbReference type="NCBI Taxonomy" id="373956"/>
    <lineage>
        <taxon>Eukaryota</taxon>
        <taxon>Metazoa</taxon>
        <taxon>Ecdysozoa</taxon>
        <taxon>Arthropoda</taxon>
        <taxon>Crustacea</taxon>
        <taxon>Multicrustacea</taxon>
        <taxon>Malacostraca</taxon>
        <taxon>Eumalacostraca</taxon>
        <taxon>Eucarida</taxon>
        <taxon>Decapoda</taxon>
        <taxon>Pleocyemata</taxon>
        <taxon>Caridea</taxon>
        <taxon>Atyoidea</taxon>
        <taxon>Atyidae</taxon>
        <taxon>Halocaridina</taxon>
    </lineage>
</organism>
<comment type="caution">
    <text evidence="16">The sequence shown here is derived from an EMBL/GenBank/DDBJ whole genome shotgun (WGS) entry which is preliminary data.</text>
</comment>
<gene>
    <name evidence="16" type="primary">ATP6AP2</name>
    <name evidence="16" type="ORF">SK128_022105</name>
</gene>
<evidence type="ECO:0000313" key="17">
    <source>
        <dbReference type="Proteomes" id="UP001381693"/>
    </source>
</evidence>
<dbReference type="GO" id="GO:0038023">
    <property type="term" value="F:signaling receptor activity"/>
    <property type="evidence" value="ECO:0007669"/>
    <property type="project" value="InterPro"/>
</dbReference>